<protein>
    <recommendedName>
        <fullName evidence="3">Major facilitator superfamily (MFS) profile domain-containing protein</fullName>
    </recommendedName>
</protein>
<feature type="transmembrane region" description="Helical" evidence="1">
    <location>
        <begin position="7"/>
        <end position="25"/>
    </location>
</feature>
<feature type="transmembrane region" description="Helical" evidence="1">
    <location>
        <begin position="31"/>
        <end position="48"/>
    </location>
</feature>
<reference evidence="2" key="1">
    <citation type="journal article" date="2015" name="Nature">
        <title>Complex archaea that bridge the gap between prokaryotes and eukaryotes.</title>
        <authorList>
            <person name="Spang A."/>
            <person name="Saw J.H."/>
            <person name="Jorgensen S.L."/>
            <person name="Zaremba-Niedzwiedzka K."/>
            <person name="Martijn J."/>
            <person name="Lind A.E."/>
            <person name="van Eijk R."/>
            <person name="Schleper C."/>
            <person name="Guy L."/>
            <person name="Ettema T.J."/>
        </authorList>
    </citation>
    <scope>NUCLEOTIDE SEQUENCE</scope>
</reference>
<evidence type="ECO:0000313" key="2">
    <source>
        <dbReference type="EMBL" id="KKM93773.1"/>
    </source>
</evidence>
<dbReference type="EMBL" id="LAZR01006223">
    <property type="protein sequence ID" value="KKM93773.1"/>
    <property type="molecule type" value="Genomic_DNA"/>
</dbReference>
<proteinExistence type="predicted"/>
<keyword evidence="1" id="KW-0472">Membrane</keyword>
<evidence type="ECO:0008006" key="3">
    <source>
        <dbReference type="Google" id="ProtNLM"/>
    </source>
</evidence>
<organism evidence="2">
    <name type="scientific">marine sediment metagenome</name>
    <dbReference type="NCBI Taxonomy" id="412755"/>
    <lineage>
        <taxon>unclassified sequences</taxon>
        <taxon>metagenomes</taxon>
        <taxon>ecological metagenomes</taxon>
    </lineage>
</organism>
<gene>
    <name evidence="2" type="ORF">LCGC14_1205030</name>
</gene>
<keyword evidence="1" id="KW-1133">Transmembrane helix</keyword>
<comment type="caution">
    <text evidence="2">The sequence shown here is derived from an EMBL/GenBank/DDBJ whole genome shotgun (WGS) entry which is preliminary data.</text>
</comment>
<name>A0A0F9LK87_9ZZZZ</name>
<accession>A0A0F9LK87</accession>
<evidence type="ECO:0000256" key="1">
    <source>
        <dbReference type="SAM" id="Phobius"/>
    </source>
</evidence>
<keyword evidence="1" id="KW-0812">Transmembrane</keyword>
<dbReference type="AlphaFoldDB" id="A0A0F9LK87"/>
<sequence>MRATQVIGVIIFICIMGISITTDMSWRDWSYWAFIAPAALLSGVLISYNPNKRKGE</sequence>